<dbReference type="SUPFAM" id="SSF52540">
    <property type="entry name" value="P-loop containing nucleoside triphosphate hydrolases"/>
    <property type="match status" value="2"/>
</dbReference>
<feature type="domain" description="Helicase ATP-binding" evidence="7">
    <location>
        <begin position="13"/>
        <end position="289"/>
    </location>
</feature>
<dbReference type="PANTHER" id="PTHR11472:SF34">
    <property type="entry name" value="REGULATOR OF TELOMERE ELONGATION HELICASE 1"/>
    <property type="match status" value="1"/>
</dbReference>
<proteinExistence type="predicted"/>
<dbReference type="SMART" id="SM00487">
    <property type="entry name" value="DEXDc"/>
    <property type="match status" value="1"/>
</dbReference>
<comment type="cofactor">
    <cofactor evidence="1">
        <name>[4Fe-4S] cluster</name>
        <dbReference type="ChEBI" id="CHEBI:49883"/>
    </cofactor>
</comment>
<sequence length="659" mass="73704">MLDIGPAFSSSGPLAQGVAAYRLRPAQIEMAQAVLQALEERSALVVEAGTGTGKTFAYLIPALLSGARVILSTASKTLQDQLFQRDIPALREVLKIPVSVALLKGRANYLCPHHLEETLRQGVLFDREEVAHLHQVQAFAQRTTSGDIAELGEVPEQSAIWRKVTSTRENCLGQECAHLTNCFILAARKQALQADLVVINHHLFFADLVLRDEGVGELLPLADAVIFDEAHQLPAIATHFFGQSLSTFRVIELTETLHALLPGLGIEQDELTQSARQLEKSTTPLRHSLTLREGRLTLEQVRREPAFAAAWEAFIQALEQFVGRLVTHGERAEALQELAKEAQNCHDMAVLWQTAELPGQVRWVECFPQTLHFNATPLGLGKLLGPYWQDTQRAWIFTSATLSVKGDFSHYLEAMGLPQARALSWESPFDYFHQALLYVPQDLPLPQEPTHTRTLLERARPLLEASQGRAFLLFTTYRALQEAQRILEAWKQEGQWAYPVLVQGQRTRSDLLKRFRRTKHAVLLGTSSFWEGVDIKGEALSVVIIDKLPFAPPDDPVEAARIEEINRAGRNGFMDYQLPRAILQLKQGAGRLIRDEQDRGVLMIGDRRILEKSYGTKIWQSLPPMARTRELAVACGFFQRPAASGPIEPVKRSDPEESH</sequence>
<dbReference type="PROSITE" id="PS51193">
    <property type="entry name" value="HELICASE_ATP_BIND_2"/>
    <property type="match status" value="1"/>
</dbReference>
<protein>
    <recommendedName>
        <fullName evidence="5">DNA 5'-3' helicase</fullName>
        <ecNumber evidence="5">5.6.2.3</ecNumber>
    </recommendedName>
</protein>
<dbReference type="Gene3D" id="3.40.50.300">
    <property type="entry name" value="P-loop containing nucleotide triphosphate hydrolases"/>
    <property type="match status" value="2"/>
</dbReference>
<evidence type="ECO:0000256" key="2">
    <source>
        <dbReference type="ARBA" id="ARBA00022741"/>
    </source>
</evidence>
<dbReference type="AlphaFoldDB" id="A0A3P3ZRM8"/>
<keyword evidence="3 9" id="KW-0378">Hydrolase</keyword>
<dbReference type="Pfam" id="PF13307">
    <property type="entry name" value="Helicase_C_2"/>
    <property type="match status" value="1"/>
</dbReference>
<dbReference type="SMART" id="SM00491">
    <property type="entry name" value="HELICc2"/>
    <property type="match status" value="1"/>
</dbReference>
<dbReference type="PANTHER" id="PTHR11472">
    <property type="entry name" value="DNA REPAIR DEAD HELICASE RAD3/XP-D SUBFAMILY MEMBER"/>
    <property type="match status" value="1"/>
</dbReference>
<dbReference type="GO" id="GO:0005524">
    <property type="term" value="F:ATP binding"/>
    <property type="evidence" value="ECO:0007669"/>
    <property type="project" value="UniProtKB-KW"/>
</dbReference>
<dbReference type="InterPro" id="IPR014013">
    <property type="entry name" value="Helic_SF1/SF2_ATP-bd_DinG/Rad3"/>
</dbReference>
<dbReference type="Pfam" id="PF00270">
    <property type="entry name" value="DEAD"/>
    <property type="match status" value="1"/>
</dbReference>
<evidence type="ECO:0000256" key="3">
    <source>
        <dbReference type="ARBA" id="ARBA00022801"/>
    </source>
</evidence>
<name>A0A3P3ZRM8_9ZZZZ</name>
<evidence type="ECO:0000256" key="5">
    <source>
        <dbReference type="ARBA" id="ARBA00044969"/>
    </source>
</evidence>
<evidence type="ECO:0000256" key="1">
    <source>
        <dbReference type="ARBA" id="ARBA00001966"/>
    </source>
</evidence>
<gene>
    <name evidence="9" type="ORF">CARN8_7030011</name>
</gene>
<dbReference type="GO" id="GO:0003676">
    <property type="term" value="F:nucleic acid binding"/>
    <property type="evidence" value="ECO:0007669"/>
    <property type="project" value="InterPro"/>
</dbReference>
<dbReference type="InterPro" id="IPR014001">
    <property type="entry name" value="Helicase_ATP-bd"/>
</dbReference>
<dbReference type="PROSITE" id="PS51194">
    <property type="entry name" value="HELICASE_CTER"/>
    <property type="match status" value="1"/>
</dbReference>
<keyword evidence="2" id="KW-0547">Nucleotide-binding</keyword>
<dbReference type="EC" id="5.6.2.3" evidence="5"/>
<evidence type="ECO:0000259" key="7">
    <source>
        <dbReference type="PROSITE" id="PS51193"/>
    </source>
</evidence>
<evidence type="ECO:0000259" key="8">
    <source>
        <dbReference type="PROSITE" id="PS51194"/>
    </source>
</evidence>
<accession>A0A3P3ZRM8</accession>
<dbReference type="GO" id="GO:0043139">
    <property type="term" value="F:5'-3' DNA helicase activity"/>
    <property type="evidence" value="ECO:0007669"/>
    <property type="project" value="UniProtKB-EC"/>
</dbReference>
<keyword evidence="4" id="KW-0067">ATP-binding</keyword>
<evidence type="ECO:0000256" key="6">
    <source>
        <dbReference type="ARBA" id="ARBA00048954"/>
    </source>
</evidence>
<evidence type="ECO:0000256" key="4">
    <source>
        <dbReference type="ARBA" id="ARBA00022840"/>
    </source>
</evidence>
<comment type="catalytic activity">
    <reaction evidence="6">
        <text>ATP + H2O = ADP + phosphate + H(+)</text>
        <dbReference type="Rhea" id="RHEA:13065"/>
        <dbReference type="ChEBI" id="CHEBI:15377"/>
        <dbReference type="ChEBI" id="CHEBI:15378"/>
        <dbReference type="ChEBI" id="CHEBI:30616"/>
        <dbReference type="ChEBI" id="CHEBI:43474"/>
        <dbReference type="ChEBI" id="CHEBI:456216"/>
        <dbReference type="EC" id="5.6.2.3"/>
    </reaction>
</comment>
<organism evidence="9">
    <name type="scientific">mine drainage metagenome</name>
    <dbReference type="NCBI Taxonomy" id="410659"/>
    <lineage>
        <taxon>unclassified sequences</taxon>
        <taxon>metagenomes</taxon>
        <taxon>ecological metagenomes</taxon>
    </lineage>
</organism>
<reference evidence="9" key="1">
    <citation type="submission" date="2018-10" db="EMBL/GenBank/DDBJ databases">
        <authorList>
            <person name="Plewniak F."/>
        </authorList>
    </citation>
    <scope>NUCLEOTIDE SEQUENCE</scope>
</reference>
<dbReference type="InterPro" id="IPR001650">
    <property type="entry name" value="Helicase_C-like"/>
</dbReference>
<dbReference type="GO" id="GO:0016887">
    <property type="term" value="F:ATP hydrolysis activity"/>
    <property type="evidence" value="ECO:0007669"/>
    <property type="project" value="RHEA"/>
</dbReference>
<dbReference type="InterPro" id="IPR027417">
    <property type="entry name" value="P-loop_NTPase"/>
</dbReference>
<dbReference type="InterPro" id="IPR045028">
    <property type="entry name" value="DinG/Rad3-like"/>
</dbReference>
<feature type="domain" description="Helicase C-terminal" evidence="8">
    <location>
        <begin position="431"/>
        <end position="630"/>
    </location>
</feature>
<evidence type="ECO:0000313" key="9">
    <source>
        <dbReference type="EMBL" id="VAY89527.1"/>
    </source>
</evidence>
<dbReference type="GO" id="GO:0006281">
    <property type="term" value="P:DNA repair"/>
    <property type="evidence" value="ECO:0007669"/>
    <property type="project" value="TreeGrafter"/>
</dbReference>
<dbReference type="InterPro" id="IPR006555">
    <property type="entry name" value="ATP-dep_Helicase_C"/>
</dbReference>
<keyword evidence="9" id="KW-0347">Helicase</keyword>
<dbReference type="EMBL" id="UOYP01000672">
    <property type="protein sequence ID" value="VAY89527.1"/>
    <property type="molecule type" value="Genomic_DNA"/>
</dbReference>
<dbReference type="InterPro" id="IPR011545">
    <property type="entry name" value="DEAD/DEAH_box_helicase_dom"/>
</dbReference>